<keyword evidence="2" id="KW-0812">Transmembrane</keyword>
<comment type="caution">
    <text evidence="3">The sequence shown here is derived from an EMBL/GenBank/DDBJ whole genome shotgun (WGS) entry which is preliminary data.</text>
</comment>
<keyword evidence="4" id="KW-1185">Reference proteome</keyword>
<feature type="compositionally biased region" description="Polar residues" evidence="1">
    <location>
        <begin position="1"/>
        <end position="11"/>
    </location>
</feature>
<evidence type="ECO:0000256" key="1">
    <source>
        <dbReference type="SAM" id="MobiDB-lite"/>
    </source>
</evidence>
<dbReference type="KEGG" id="salc:C2138_10745"/>
<dbReference type="RefSeq" id="WP_108517743.1">
    <property type="nucleotide sequence ID" value="NZ_CP026951.1"/>
</dbReference>
<evidence type="ECO:0000313" key="3">
    <source>
        <dbReference type="EMBL" id="PWB97413.1"/>
    </source>
</evidence>
<evidence type="ECO:0000313" key="4">
    <source>
        <dbReference type="Proteomes" id="UP000244978"/>
    </source>
</evidence>
<feature type="region of interest" description="Disordered" evidence="1">
    <location>
        <begin position="1"/>
        <end position="34"/>
    </location>
</feature>
<evidence type="ECO:0000256" key="2">
    <source>
        <dbReference type="SAM" id="Phobius"/>
    </source>
</evidence>
<keyword evidence="2" id="KW-1133">Transmembrane helix</keyword>
<protein>
    <submittedName>
        <fullName evidence="3">Uncharacterized protein</fullName>
    </submittedName>
</protein>
<dbReference type="Proteomes" id="UP000244978">
    <property type="component" value="Unassembled WGS sequence"/>
</dbReference>
<feature type="transmembrane region" description="Helical" evidence="2">
    <location>
        <begin position="41"/>
        <end position="60"/>
    </location>
</feature>
<gene>
    <name evidence="3" type="ORF">DF220_05920</name>
</gene>
<feature type="transmembrane region" description="Helical" evidence="2">
    <location>
        <begin position="72"/>
        <end position="90"/>
    </location>
</feature>
<sequence length="95" mass="10131">MSDNTSDTNDPTVRLDFTDEKWTTAPTPPPRTRRPVRMSTVVWGVILLGLAALFVTARVVDPNIVDGWTALAWGGLGLGLILIVGGIAAASRRSS</sequence>
<organism evidence="3 4">
    <name type="scientific">Homoserinimonas hongtaonis</name>
    <dbReference type="NCBI Taxonomy" id="2079791"/>
    <lineage>
        <taxon>Bacteria</taxon>
        <taxon>Bacillati</taxon>
        <taxon>Actinomycetota</taxon>
        <taxon>Actinomycetes</taxon>
        <taxon>Micrococcales</taxon>
        <taxon>Microbacteriaceae</taxon>
        <taxon>Homoserinimonas</taxon>
    </lineage>
</organism>
<keyword evidence="2" id="KW-0472">Membrane</keyword>
<dbReference type="EMBL" id="QEEX01000001">
    <property type="protein sequence ID" value="PWB97413.1"/>
    <property type="molecule type" value="Genomic_DNA"/>
</dbReference>
<accession>A0A2U1T0W0</accession>
<reference evidence="4" key="1">
    <citation type="submission" date="2018-04" db="EMBL/GenBank/DDBJ databases">
        <authorList>
            <person name="Liu S."/>
            <person name="Wang Z."/>
            <person name="Li J."/>
        </authorList>
    </citation>
    <scope>NUCLEOTIDE SEQUENCE [LARGE SCALE GENOMIC DNA]</scope>
    <source>
        <strain evidence="4">S1194</strain>
    </source>
</reference>
<name>A0A2U1T0W0_9MICO</name>
<dbReference type="AlphaFoldDB" id="A0A2U1T0W0"/>
<proteinExistence type="predicted"/>